<name>A0A1X9MFA7_9BACI</name>
<dbReference type="Proteomes" id="UP000193006">
    <property type="component" value="Chromosome"/>
</dbReference>
<accession>A0A1X9MFA7</accession>
<feature type="domain" description="Fungal lipase-type" evidence="1">
    <location>
        <begin position="64"/>
        <end position="194"/>
    </location>
</feature>
<dbReference type="KEGG" id="bkw:BkAM31D_10385"/>
<keyword evidence="3" id="KW-1185">Reference proteome</keyword>
<sequence length="241" mass="27396">MDRQEAKLLPLFLANCCLQTYKQYEMDGAFTKPIGYKNILSFKALAMGKEEWFGFILESKKNIIIAFRGTESNSDWIIDAEVSQQTFPYTNMNDLPLVHAGFLTTYSSCREAITHSLKNVSRSKPIYVTGHSLGAALATICALDLACSRFNTSLFTFASPRVGNDLFSTLCNIRLKQSERYVNIFDIVPLLPPEEIYCPITDHTWRYKHVQQERSFGLQTESLDGNHSIYTYLKGVKTLCE</sequence>
<dbReference type="PANTHER" id="PTHR45856">
    <property type="entry name" value="ALPHA/BETA-HYDROLASES SUPERFAMILY PROTEIN"/>
    <property type="match status" value="1"/>
</dbReference>
<dbReference type="InterPro" id="IPR002921">
    <property type="entry name" value="Fungal_lipase-type"/>
</dbReference>
<dbReference type="AlphaFoldDB" id="A0A1X9MFA7"/>
<evidence type="ECO:0000313" key="2">
    <source>
        <dbReference type="EMBL" id="ARK30201.1"/>
    </source>
</evidence>
<dbReference type="InterPro" id="IPR029058">
    <property type="entry name" value="AB_hydrolase_fold"/>
</dbReference>
<organism evidence="2 3">
    <name type="scientific">Halalkalibacter krulwichiae</name>
    <dbReference type="NCBI Taxonomy" id="199441"/>
    <lineage>
        <taxon>Bacteria</taxon>
        <taxon>Bacillati</taxon>
        <taxon>Bacillota</taxon>
        <taxon>Bacilli</taxon>
        <taxon>Bacillales</taxon>
        <taxon>Bacillaceae</taxon>
        <taxon>Halalkalibacter</taxon>
    </lineage>
</organism>
<protein>
    <submittedName>
        <fullName evidence="2">Lipase (Class 3)</fullName>
    </submittedName>
</protein>
<dbReference type="STRING" id="199441.BkAM31D_10385"/>
<proteinExistence type="predicted"/>
<dbReference type="PANTHER" id="PTHR45856:SF24">
    <property type="entry name" value="FUNGAL LIPASE-LIKE DOMAIN-CONTAINING PROTEIN"/>
    <property type="match status" value="1"/>
</dbReference>
<dbReference type="SUPFAM" id="SSF53474">
    <property type="entry name" value="alpha/beta-Hydrolases"/>
    <property type="match status" value="1"/>
</dbReference>
<dbReference type="InterPro" id="IPR051218">
    <property type="entry name" value="Sec_MonoDiacylglyc_Lipase"/>
</dbReference>
<dbReference type="GO" id="GO:0006629">
    <property type="term" value="P:lipid metabolic process"/>
    <property type="evidence" value="ECO:0007669"/>
    <property type="project" value="InterPro"/>
</dbReference>
<dbReference type="CDD" id="cd00519">
    <property type="entry name" value="Lipase_3"/>
    <property type="match status" value="1"/>
</dbReference>
<dbReference type="RefSeq" id="WP_066151710.1">
    <property type="nucleotide sequence ID" value="NZ_CP020814.1"/>
</dbReference>
<evidence type="ECO:0000313" key="3">
    <source>
        <dbReference type="Proteomes" id="UP000193006"/>
    </source>
</evidence>
<gene>
    <name evidence="2" type="ORF">BkAM31D_10385</name>
</gene>
<evidence type="ECO:0000259" key="1">
    <source>
        <dbReference type="Pfam" id="PF01764"/>
    </source>
</evidence>
<dbReference type="Gene3D" id="3.40.50.1820">
    <property type="entry name" value="alpha/beta hydrolase"/>
    <property type="match status" value="1"/>
</dbReference>
<dbReference type="Pfam" id="PF01764">
    <property type="entry name" value="Lipase_3"/>
    <property type="match status" value="1"/>
</dbReference>
<reference evidence="2 3" key="1">
    <citation type="submission" date="2017-04" db="EMBL/GenBank/DDBJ databases">
        <title>Bacillus krulwichiae AM31D Genome sequencing and assembly.</title>
        <authorList>
            <person name="Krulwich T.A."/>
            <person name="Anastor L."/>
            <person name="Ehrlich R."/>
            <person name="Ehrlich G.D."/>
            <person name="Janto B."/>
        </authorList>
    </citation>
    <scope>NUCLEOTIDE SEQUENCE [LARGE SCALE GENOMIC DNA]</scope>
    <source>
        <strain evidence="2 3">AM31D</strain>
    </source>
</reference>
<dbReference type="EMBL" id="CP020814">
    <property type="protein sequence ID" value="ARK30201.1"/>
    <property type="molecule type" value="Genomic_DNA"/>
</dbReference>